<dbReference type="HOGENOM" id="CLU_062936_0_0_1"/>
<keyword evidence="2" id="KW-1185">Reference proteome</keyword>
<dbReference type="eggNOG" id="ENOG502R48B">
    <property type="taxonomic scope" value="Eukaryota"/>
</dbReference>
<dbReference type="AlphaFoldDB" id="A0A0E0JZ36"/>
<dbReference type="EnsemblPlants" id="OPUNC02G12770.1">
    <property type="protein sequence ID" value="OPUNC02G12770.1"/>
    <property type="gene ID" value="OPUNC02G12770"/>
</dbReference>
<sequence>MEMGVGEIGISKLIISRELVSQVMMLAEHEVPQFYITPEMQGKIDEFVLRKKFLDNMHNRTPVPRPIQPAAPFTQLIYPKRKAAPACSALSLKRPNLGESFGWAENESLSVILTSEESHVLSAIPLAILPSDEVLLLHAPPVGGNSSFMDIQPAERSGPQDMQVQPSSPTISNSAVLVVPKAPVKKKDGKTVLFDPERRQSSRLKASAHDYVGLDPRMGIGKPRGKSARKLKELAGIAKLPTDSVISESDFHLDLYSESESFTNSTPSECSIPLLQKMGTEMCGLHLEDVAESKLQGEKLGKLPRHSEDDV</sequence>
<reference evidence="1" key="1">
    <citation type="submission" date="2015-04" db="UniProtKB">
        <authorList>
            <consortium name="EnsemblPlants"/>
        </authorList>
    </citation>
    <scope>IDENTIFICATION</scope>
</reference>
<evidence type="ECO:0000313" key="1">
    <source>
        <dbReference type="EnsemblPlants" id="OPUNC02G12770.1"/>
    </source>
</evidence>
<proteinExistence type="predicted"/>
<dbReference type="OMA" id="GWAENES"/>
<dbReference type="Gramene" id="OPUNC02G12770.1">
    <property type="protein sequence ID" value="OPUNC02G12770.1"/>
    <property type="gene ID" value="OPUNC02G12770"/>
</dbReference>
<organism evidence="1">
    <name type="scientific">Oryza punctata</name>
    <name type="common">Red rice</name>
    <dbReference type="NCBI Taxonomy" id="4537"/>
    <lineage>
        <taxon>Eukaryota</taxon>
        <taxon>Viridiplantae</taxon>
        <taxon>Streptophyta</taxon>
        <taxon>Embryophyta</taxon>
        <taxon>Tracheophyta</taxon>
        <taxon>Spermatophyta</taxon>
        <taxon>Magnoliopsida</taxon>
        <taxon>Liliopsida</taxon>
        <taxon>Poales</taxon>
        <taxon>Poaceae</taxon>
        <taxon>BOP clade</taxon>
        <taxon>Oryzoideae</taxon>
        <taxon>Oryzeae</taxon>
        <taxon>Oryzinae</taxon>
        <taxon>Oryza</taxon>
    </lineage>
</organism>
<protein>
    <submittedName>
        <fullName evidence="1">Uncharacterized protein</fullName>
    </submittedName>
</protein>
<reference evidence="1" key="2">
    <citation type="submission" date="2018-05" db="EMBL/GenBank/DDBJ databases">
        <title>OpunRS2 (Oryza punctata Reference Sequence Version 2).</title>
        <authorList>
            <person name="Zhang J."/>
            <person name="Kudrna D."/>
            <person name="Lee S."/>
            <person name="Talag J."/>
            <person name="Welchert J."/>
            <person name="Wing R.A."/>
        </authorList>
    </citation>
    <scope>NUCLEOTIDE SEQUENCE [LARGE SCALE GENOMIC DNA]</scope>
</reference>
<dbReference type="Proteomes" id="UP000026962">
    <property type="component" value="Chromosome 2"/>
</dbReference>
<accession>A0A0E0JZ36</accession>
<evidence type="ECO:0000313" key="2">
    <source>
        <dbReference type="Proteomes" id="UP000026962"/>
    </source>
</evidence>
<name>A0A0E0JZ36_ORYPU</name>